<dbReference type="SUPFAM" id="SSF56059">
    <property type="entry name" value="Glutathione synthetase ATP-binding domain-like"/>
    <property type="match status" value="1"/>
</dbReference>
<dbReference type="InterPro" id="IPR011761">
    <property type="entry name" value="ATP-grasp"/>
</dbReference>
<gene>
    <name evidence="3" type="ORF">TEK04_14530</name>
</gene>
<keyword evidence="1" id="KW-0067">ATP-binding</keyword>
<dbReference type="Gene3D" id="3.30.470.20">
    <property type="entry name" value="ATP-grasp fold, B domain"/>
    <property type="match status" value="1"/>
</dbReference>
<proteinExistence type="predicted"/>
<evidence type="ECO:0000313" key="4">
    <source>
        <dbReference type="Proteomes" id="UP001361570"/>
    </source>
</evidence>
<accession>A0ABU8DWT8</accession>
<reference evidence="3 4" key="1">
    <citation type="submission" date="2024-03" db="EMBL/GenBank/DDBJ databases">
        <title>Draft genome sequence of Klenkia sp. LSe6-5.</title>
        <authorList>
            <person name="Duangmal K."/>
            <person name="Chantavorakit T."/>
        </authorList>
    </citation>
    <scope>NUCLEOTIDE SEQUENCE [LARGE SCALE GENOMIC DNA]</scope>
    <source>
        <strain evidence="3 4">LSe6-5</strain>
    </source>
</reference>
<evidence type="ECO:0000313" key="3">
    <source>
        <dbReference type="EMBL" id="MEI4272941.1"/>
    </source>
</evidence>
<dbReference type="NCBIfam" id="NF005315">
    <property type="entry name" value="PRK06849.1"/>
    <property type="match status" value="1"/>
</dbReference>
<feature type="domain" description="ATP-grasp" evidence="2">
    <location>
        <begin position="155"/>
        <end position="338"/>
    </location>
</feature>
<dbReference type="EMBL" id="JBAPLU010000015">
    <property type="protein sequence ID" value="MEI4272941.1"/>
    <property type="molecule type" value="Genomic_DNA"/>
</dbReference>
<dbReference type="Proteomes" id="UP001361570">
    <property type="component" value="Unassembled WGS sequence"/>
</dbReference>
<organism evidence="3 4">
    <name type="scientific">Klenkia sesuvii</name>
    <dbReference type="NCBI Taxonomy" id="3103137"/>
    <lineage>
        <taxon>Bacteria</taxon>
        <taxon>Bacillati</taxon>
        <taxon>Actinomycetota</taxon>
        <taxon>Actinomycetes</taxon>
        <taxon>Geodermatophilales</taxon>
        <taxon>Geodermatophilaceae</taxon>
        <taxon>Klenkia</taxon>
    </lineage>
</organism>
<sequence length="428" mass="47208">MAVLAGLAATLPVDLAVTVVALATTRRRRPTPAAAPRTVLISGGKMTKALQLARSFHAAGHRVVLVEKATYRFTGHRFSRAVDAFHVAPDPRDPGYAQALLDVVRAEGVDLYVPVCSPVASEFDAAAADVLAGHCEVLSLEPEMVRTLDDKHRFTQLAASLGLPVPDTHLVTDPQQVLDHDFTGATRPYVLKSIAYDPVHRLDLTHLPLPTRAATEAFLAGKPISPANPWILQEFVTGEEICTHSTARDGVVTVWCCCPSSAFQVNYAQVERPRVREWVTTFVRELGLSGQVSFDFLVDDDGTPFAIECNPRTHSAITMFHDHPAHPGLADAYLHARDTPLEPLPTSRPTYWLYHELWRALSRPGTARERWRVVREGTDAVFDRADPLPYLVLHHVQIPLLLLANLRTRGAWNRIDFNIGKLVQPAGD</sequence>
<dbReference type="PROSITE" id="PS50975">
    <property type="entry name" value="ATP_GRASP"/>
    <property type="match status" value="1"/>
</dbReference>
<dbReference type="Gene3D" id="3.40.50.20">
    <property type="match status" value="1"/>
</dbReference>
<keyword evidence="1" id="KW-0547">Nucleotide-binding</keyword>
<evidence type="ECO:0000259" key="2">
    <source>
        <dbReference type="PROSITE" id="PS50975"/>
    </source>
</evidence>
<name>A0ABU8DWT8_9ACTN</name>
<evidence type="ECO:0000256" key="1">
    <source>
        <dbReference type="PROSITE-ProRule" id="PRU00409"/>
    </source>
</evidence>
<dbReference type="RefSeq" id="WP_336405066.1">
    <property type="nucleotide sequence ID" value="NZ_JBAPLU010000015.1"/>
</dbReference>
<protein>
    <recommendedName>
        <fullName evidence="2">ATP-grasp domain-containing protein</fullName>
    </recommendedName>
</protein>
<keyword evidence="4" id="KW-1185">Reference proteome</keyword>
<comment type="caution">
    <text evidence="3">The sequence shown here is derived from an EMBL/GenBank/DDBJ whole genome shotgun (WGS) entry which is preliminary data.</text>
</comment>